<dbReference type="EMBL" id="JAGSOH010000053">
    <property type="protein sequence ID" value="MBR7828292.1"/>
    <property type="molecule type" value="Genomic_DNA"/>
</dbReference>
<dbReference type="Proteomes" id="UP000676325">
    <property type="component" value="Unassembled WGS sequence"/>
</dbReference>
<protein>
    <submittedName>
        <fullName evidence="1">Uncharacterized protein</fullName>
    </submittedName>
</protein>
<organism evidence="1 2">
    <name type="scientific">Actinospica acidithermotolerans</name>
    <dbReference type="NCBI Taxonomy" id="2828514"/>
    <lineage>
        <taxon>Bacteria</taxon>
        <taxon>Bacillati</taxon>
        <taxon>Actinomycetota</taxon>
        <taxon>Actinomycetes</taxon>
        <taxon>Catenulisporales</taxon>
        <taxon>Actinospicaceae</taxon>
        <taxon>Actinospica</taxon>
    </lineage>
</organism>
<accession>A0A941ED49</accession>
<comment type="caution">
    <text evidence="1">The sequence shown here is derived from an EMBL/GenBank/DDBJ whole genome shotgun (WGS) entry which is preliminary data.</text>
</comment>
<proteinExistence type="predicted"/>
<evidence type="ECO:0000313" key="2">
    <source>
        <dbReference type="Proteomes" id="UP000676325"/>
    </source>
</evidence>
<evidence type="ECO:0000313" key="1">
    <source>
        <dbReference type="EMBL" id="MBR7828292.1"/>
    </source>
</evidence>
<sequence>MDRVNVPVRLLPAAAMALVLGERWAPNCAVRVSAVELDQARTIAGPAEACTEMPHPNLIAWRYLREEIGDHGTAVAVYLECIDMTDIGDAYIDAVLGEIHRGRIESADGTTTLWRPVGPAELDLLRTSGMTAWSPRLPDQPIFYPVLNQDYAEHIAREWNVAASGSGYVTRFNVLTSFARRYPTQQAGGAGHLELWIPAEDVDELNRSIVGPIEIVGEHRGL</sequence>
<dbReference type="AlphaFoldDB" id="A0A941ED49"/>
<name>A0A941ED49_9ACTN</name>
<gene>
    <name evidence="1" type="ORF">KDK95_18405</name>
</gene>
<keyword evidence="2" id="KW-1185">Reference proteome</keyword>
<reference evidence="1" key="1">
    <citation type="submission" date="2021-04" db="EMBL/GenBank/DDBJ databases">
        <title>Genome based classification of Actinospica acidithermotolerans sp. nov., an actinobacterium isolated from an Indonesian hot spring.</title>
        <authorList>
            <person name="Kusuma A.B."/>
            <person name="Putra K.E."/>
            <person name="Nafisah S."/>
            <person name="Loh J."/>
            <person name="Nouioui I."/>
            <person name="Goodfellow M."/>
        </authorList>
    </citation>
    <scope>NUCLEOTIDE SEQUENCE</scope>
    <source>
        <strain evidence="1">MGRD01-02</strain>
    </source>
</reference>